<name>A0A9W7U174_9PROT</name>
<feature type="region of interest" description="Disordered" evidence="1">
    <location>
        <begin position="1"/>
        <end position="22"/>
    </location>
</feature>
<keyword evidence="3" id="KW-1185">Reference proteome</keyword>
<feature type="compositionally biased region" description="Basic and acidic residues" evidence="1">
    <location>
        <begin position="82"/>
        <end position="107"/>
    </location>
</feature>
<dbReference type="AlphaFoldDB" id="A0A9W7U174"/>
<dbReference type="RefSeq" id="WP_149467207.1">
    <property type="nucleotide sequence ID" value="NZ_QOKW01000001.1"/>
</dbReference>
<evidence type="ECO:0000313" key="3">
    <source>
        <dbReference type="Proteomes" id="UP000480854"/>
    </source>
</evidence>
<dbReference type="Proteomes" id="UP000480854">
    <property type="component" value="Unassembled WGS sequence"/>
</dbReference>
<comment type="caution">
    <text evidence="2">The sequence shown here is derived from an EMBL/GenBank/DDBJ whole genome shotgun (WGS) entry which is preliminary data.</text>
</comment>
<organism evidence="2 3">
    <name type="scientific">Roseomonas genomospecies 6</name>
    <dbReference type="NCBI Taxonomy" id="214106"/>
    <lineage>
        <taxon>Bacteria</taxon>
        <taxon>Pseudomonadati</taxon>
        <taxon>Pseudomonadota</taxon>
        <taxon>Alphaproteobacteria</taxon>
        <taxon>Acetobacterales</taxon>
        <taxon>Roseomonadaceae</taxon>
        <taxon>Roseomonas</taxon>
    </lineage>
</organism>
<protein>
    <submittedName>
        <fullName evidence="2">Uncharacterized protein</fullName>
    </submittedName>
</protein>
<dbReference type="OrthoDB" id="7308092at2"/>
<sequence>MTRDDFPYSLQPYAMPDDGGDGTQVCDGWTLVLFRAADEAERLWFRDHGFAMEGRRWVRHAPPPNAEAEAADVGDTPEDGTPDDREPDETAHDETAPDETAHDDKAPKAGGPAPDVAA</sequence>
<dbReference type="EMBL" id="QOKW01000001">
    <property type="protein sequence ID" value="KAA0684224.1"/>
    <property type="molecule type" value="Genomic_DNA"/>
</dbReference>
<gene>
    <name evidence="2" type="ORF">DS843_01965</name>
</gene>
<reference evidence="2 3" key="1">
    <citation type="submission" date="2018-07" db="EMBL/GenBank/DDBJ databases">
        <title>Genome sequence of Azospirillum sp. ATCC 49961.</title>
        <authorList>
            <person name="Sant'Anna F.H."/>
            <person name="Baldani J.I."/>
            <person name="Zilli J.E."/>
            <person name="Reis V.M."/>
            <person name="Hartmann A."/>
            <person name="Cruz L."/>
            <person name="de Souza E.M."/>
            <person name="de Oliveira Pedrosa F."/>
            <person name="Passaglia L.M.P."/>
        </authorList>
    </citation>
    <scope>NUCLEOTIDE SEQUENCE [LARGE SCALE GENOMIC DNA]</scope>
    <source>
        <strain evidence="2 3">ATCC 49961</strain>
    </source>
</reference>
<accession>A0A9W7U174</accession>
<evidence type="ECO:0000256" key="1">
    <source>
        <dbReference type="SAM" id="MobiDB-lite"/>
    </source>
</evidence>
<proteinExistence type="predicted"/>
<feature type="compositionally biased region" description="Acidic residues" evidence="1">
    <location>
        <begin position="69"/>
        <end position="81"/>
    </location>
</feature>
<evidence type="ECO:0000313" key="2">
    <source>
        <dbReference type="EMBL" id="KAA0684224.1"/>
    </source>
</evidence>
<feature type="region of interest" description="Disordered" evidence="1">
    <location>
        <begin position="60"/>
        <end position="118"/>
    </location>
</feature>